<dbReference type="AlphaFoldDB" id="A0A1X9M803"/>
<protein>
    <submittedName>
        <fullName evidence="2">Uncharacterized protein</fullName>
    </submittedName>
</protein>
<keyword evidence="3" id="KW-1185">Reference proteome</keyword>
<evidence type="ECO:0000313" key="2">
    <source>
        <dbReference type="EMBL" id="ARK28730.1"/>
    </source>
</evidence>
<feature type="transmembrane region" description="Helical" evidence="1">
    <location>
        <begin position="6"/>
        <end position="24"/>
    </location>
</feature>
<dbReference type="Proteomes" id="UP000193006">
    <property type="component" value="Chromosome"/>
</dbReference>
<keyword evidence="1" id="KW-0472">Membrane</keyword>
<organism evidence="2 3">
    <name type="scientific">Halalkalibacter krulwichiae</name>
    <dbReference type="NCBI Taxonomy" id="199441"/>
    <lineage>
        <taxon>Bacteria</taxon>
        <taxon>Bacillati</taxon>
        <taxon>Bacillota</taxon>
        <taxon>Bacilli</taxon>
        <taxon>Bacillales</taxon>
        <taxon>Bacillaceae</taxon>
        <taxon>Halalkalibacter</taxon>
    </lineage>
</organism>
<accession>A0A1X9M803</accession>
<dbReference type="KEGG" id="bkw:BkAM31D_02085"/>
<evidence type="ECO:0000313" key="3">
    <source>
        <dbReference type="Proteomes" id="UP000193006"/>
    </source>
</evidence>
<reference evidence="2 3" key="1">
    <citation type="submission" date="2017-04" db="EMBL/GenBank/DDBJ databases">
        <title>Bacillus krulwichiae AM31D Genome sequencing and assembly.</title>
        <authorList>
            <person name="Krulwich T.A."/>
            <person name="Anastor L."/>
            <person name="Ehrlich R."/>
            <person name="Ehrlich G.D."/>
            <person name="Janto B."/>
        </authorList>
    </citation>
    <scope>NUCLEOTIDE SEQUENCE [LARGE SCALE GENOMIC DNA]</scope>
    <source>
        <strain evidence="2 3">AM31D</strain>
    </source>
</reference>
<keyword evidence="1" id="KW-0812">Transmembrane</keyword>
<keyword evidence="1" id="KW-1133">Transmembrane helix</keyword>
<evidence type="ECO:0000256" key="1">
    <source>
        <dbReference type="SAM" id="Phobius"/>
    </source>
</evidence>
<dbReference type="STRING" id="199441.BkAM31D_02085"/>
<dbReference type="EMBL" id="CP020814">
    <property type="protein sequence ID" value="ARK28730.1"/>
    <property type="molecule type" value="Genomic_DNA"/>
</dbReference>
<name>A0A1X9M803_9BACI</name>
<gene>
    <name evidence="2" type="ORF">BkAM31D_02085</name>
</gene>
<proteinExistence type="predicted"/>
<sequence length="46" mass="5035">MELATVITFVVYLIGMLAVGLAAYRLTSNLSDYVLGDVDSEVVWLL</sequence>